<name>A7TNE4_VANPO</name>
<evidence type="ECO:0000313" key="6">
    <source>
        <dbReference type="EMBL" id="EDO16197.1"/>
    </source>
</evidence>
<comment type="similarity">
    <text evidence="2">Belongs to the ATP11 family.</text>
</comment>
<dbReference type="eggNOG" id="KOG3281">
    <property type="taxonomic scope" value="Eukaryota"/>
</dbReference>
<dbReference type="GO" id="GO:0033615">
    <property type="term" value="P:mitochondrial proton-transporting ATP synthase complex assembly"/>
    <property type="evidence" value="ECO:0007669"/>
    <property type="project" value="EnsemblFungi"/>
</dbReference>
<dbReference type="STRING" id="436907.A7TNE4"/>
<accession>A7TNE4</accession>
<evidence type="ECO:0000313" key="7">
    <source>
        <dbReference type="Proteomes" id="UP000000267"/>
    </source>
</evidence>
<proteinExistence type="inferred from homology"/>
<gene>
    <name evidence="6" type="ORF">Kpol_1014p15</name>
</gene>
<dbReference type="GO" id="GO:0051082">
    <property type="term" value="F:unfolded protein binding"/>
    <property type="evidence" value="ECO:0007669"/>
    <property type="project" value="EnsemblFungi"/>
</dbReference>
<dbReference type="PANTHER" id="PTHR13126:SF0">
    <property type="entry name" value="ATP SYNTHASE MITOCHONDRIAL F1 COMPLEX ASSEMBLY FACTOR 1"/>
    <property type="match status" value="1"/>
</dbReference>
<dbReference type="Pfam" id="PF06644">
    <property type="entry name" value="ATP11"/>
    <property type="match status" value="1"/>
</dbReference>
<dbReference type="OrthoDB" id="16535at2759"/>
<evidence type="ECO:0000256" key="2">
    <source>
        <dbReference type="ARBA" id="ARBA00009116"/>
    </source>
</evidence>
<reference evidence="6 7" key="1">
    <citation type="journal article" date="2007" name="Proc. Natl. Acad. Sci. U.S.A.">
        <title>Independent sorting-out of thousands of duplicated gene pairs in two yeast species descended from a whole-genome duplication.</title>
        <authorList>
            <person name="Scannell D.R."/>
            <person name="Frank A.C."/>
            <person name="Conant G.C."/>
            <person name="Byrne K.P."/>
            <person name="Woolfit M."/>
            <person name="Wolfe K.H."/>
        </authorList>
    </citation>
    <scope>NUCLEOTIDE SEQUENCE [LARGE SCALE GENOMIC DNA]</scope>
    <source>
        <strain evidence="7">ATCC 22028 / DSM 70294 / BCRC 21397 / CBS 2163 / NBRC 10782 / NRRL Y-8283 / UCD 57-17</strain>
    </source>
</reference>
<dbReference type="AlphaFoldDB" id="A7TNE4"/>
<keyword evidence="4" id="KW-0496">Mitochondrion</keyword>
<keyword evidence="7" id="KW-1185">Reference proteome</keyword>
<evidence type="ECO:0000256" key="1">
    <source>
        <dbReference type="ARBA" id="ARBA00004173"/>
    </source>
</evidence>
<dbReference type="EMBL" id="DS480430">
    <property type="protein sequence ID" value="EDO16197.1"/>
    <property type="molecule type" value="Genomic_DNA"/>
</dbReference>
<dbReference type="KEGG" id="vpo:Kpol_1014p15"/>
<dbReference type="InParanoid" id="A7TNE4"/>
<dbReference type="InterPro" id="IPR010591">
    <property type="entry name" value="ATP11"/>
</dbReference>
<evidence type="ECO:0000256" key="3">
    <source>
        <dbReference type="ARBA" id="ARBA00022946"/>
    </source>
</evidence>
<feature type="region of interest" description="Disordered" evidence="5">
    <location>
        <begin position="86"/>
        <end position="111"/>
    </location>
</feature>
<keyword evidence="3" id="KW-0809">Transit peptide</keyword>
<sequence>MFSRFLVRRFASVKEIRVSKVLMNGYSTEAIEARYRVKLEQLAKAKGYASVEEMRDGLKGDIDAKKKEFAQNDPLKGYEETVGVLGQQQQQQQLDSSGLTRSKGPLDSPQPKVPFKTLDSYLNVEKISQLSRQEVEFLWRAKWANKDNVLNAVVPIDVYEKMLANSKENPAFVLPLPREAEGQDSGMELHYIQWQFVGPHTVHCIMTSLAEYKLHKEYARPHTTLQFHSELAKDKNCVFMNGQVETDMNVSLQDAQLLLLNVQRFYGAMGEETPSSKQRLQLLRDFTKGSASFNVDTLITLSQSMEN</sequence>
<evidence type="ECO:0000256" key="5">
    <source>
        <dbReference type="SAM" id="MobiDB-lite"/>
    </source>
</evidence>
<dbReference type="RefSeq" id="XP_001644055.1">
    <property type="nucleotide sequence ID" value="XM_001644005.1"/>
</dbReference>
<protein>
    <submittedName>
        <fullName evidence="6">Uncharacterized protein</fullName>
    </submittedName>
</protein>
<evidence type="ECO:0000256" key="4">
    <source>
        <dbReference type="ARBA" id="ARBA00023128"/>
    </source>
</evidence>
<dbReference type="PANTHER" id="PTHR13126">
    <property type="entry name" value="CHAPERONE ATP11"/>
    <property type="match status" value="1"/>
</dbReference>
<comment type="subcellular location">
    <subcellularLocation>
        <location evidence="1">Mitochondrion</location>
    </subcellularLocation>
</comment>
<dbReference type="OMA" id="FLQWGFH"/>
<dbReference type="FunCoup" id="A7TNE4">
    <property type="interactions" value="335"/>
</dbReference>
<dbReference type="GeneID" id="5544349"/>
<dbReference type="GO" id="GO:0005759">
    <property type="term" value="C:mitochondrial matrix"/>
    <property type="evidence" value="ECO:0007669"/>
    <property type="project" value="EnsemblFungi"/>
</dbReference>
<dbReference type="Proteomes" id="UP000000267">
    <property type="component" value="Unassembled WGS sequence"/>
</dbReference>
<dbReference type="PhylomeDB" id="A7TNE4"/>
<dbReference type="HOGENOM" id="CLU_054226_2_0_1"/>
<organism evidence="7">
    <name type="scientific">Vanderwaltozyma polyspora (strain ATCC 22028 / DSM 70294 / BCRC 21397 / CBS 2163 / NBRC 10782 / NRRL Y-8283 / UCD 57-17)</name>
    <name type="common">Kluyveromyces polysporus</name>
    <dbReference type="NCBI Taxonomy" id="436907"/>
    <lineage>
        <taxon>Eukaryota</taxon>
        <taxon>Fungi</taxon>
        <taxon>Dikarya</taxon>
        <taxon>Ascomycota</taxon>
        <taxon>Saccharomycotina</taxon>
        <taxon>Saccharomycetes</taxon>
        <taxon>Saccharomycetales</taxon>
        <taxon>Saccharomycetaceae</taxon>
        <taxon>Vanderwaltozyma</taxon>
    </lineage>
</organism>